<evidence type="ECO:0000256" key="8">
    <source>
        <dbReference type="ARBA" id="ARBA00023242"/>
    </source>
</evidence>
<comment type="function">
    <text evidence="9">tRNA nucleus export receptor which facilitates tRNA translocation across the nuclear pore complex.</text>
</comment>
<evidence type="ECO:0000313" key="12">
    <source>
        <dbReference type="EMBL" id="PAV16052.1"/>
    </source>
</evidence>
<evidence type="ECO:0000256" key="6">
    <source>
        <dbReference type="ARBA" id="ARBA00022555"/>
    </source>
</evidence>
<dbReference type="InterPro" id="IPR016024">
    <property type="entry name" value="ARM-type_fold"/>
</dbReference>
<keyword evidence="7 9" id="KW-0694">RNA-binding</keyword>
<keyword evidence="8 9" id="KW-0539">Nucleus</keyword>
<evidence type="ECO:0000313" key="13">
    <source>
        <dbReference type="Proteomes" id="UP000217199"/>
    </source>
</evidence>
<dbReference type="InterPro" id="IPR045546">
    <property type="entry name" value="Exportin-T_C"/>
</dbReference>
<dbReference type="Pfam" id="PF08389">
    <property type="entry name" value="Xpo1"/>
    <property type="match status" value="1"/>
</dbReference>
<comment type="subcellular location">
    <subcellularLocation>
        <location evidence="1 9">Cytoplasm</location>
    </subcellularLocation>
    <subcellularLocation>
        <location evidence="9">Nucleus</location>
    </subcellularLocation>
    <text evidence="9">Shuttles between the nucleus and the cytoplasm.</text>
</comment>
<evidence type="ECO:0000256" key="9">
    <source>
        <dbReference type="RuleBase" id="RU366037"/>
    </source>
</evidence>
<dbReference type="Gene3D" id="1.25.10.10">
    <property type="entry name" value="Leucine-rich Repeat Variant"/>
    <property type="match status" value="1"/>
</dbReference>
<keyword evidence="6 9" id="KW-0820">tRNA-binding</keyword>
<comment type="caution">
    <text evidence="12">The sequence shown here is derived from an EMBL/GenBank/DDBJ whole genome shotgun (WGS) entry which is preliminary data.</text>
</comment>
<dbReference type="GO" id="GO:0071528">
    <property type="term" value="P:tRNA re-export from nucleus"/>
    <property type="evidence" value="ECO:0007669"/>
    <property type="project" value="UniProtKB-UniRule"/>
</dbReference>
<dbReference type="GO" id="GO:0005737">
    <property type="term" value="C:cytoplasm"/>
    <property type="evidence" value="ECO:0007669"/>
    <property type="project" value="UniProtKB-SubCell"/>
</dbReference>
<evidence type="ECO:0000256" key="1">
    <source>
        <dbReference type="ARBA" id="ARBA00004496"/>
    </source>
</evidence>
<dbReference type="AlphaFoldDB" id="A0A286U8Y9"/>
<keyword evidence="4 9" id="KW-0813">Transport</keyword>
<gene>
    <name evidence="12" type="ORF">PNOK_0767200</name>
</gene>
<dbReference type="FunCoup" id="A0A286U8Y9">
    <property type="interactions" value="694"/>
</dbReference>
<dbReference type="PANTHER" id="PTHR15952:SF11">
    <property type="entry name" value="EXPORTIN-T"/>
    <property type="match status" value="1"/>
</dbReference>
<keyword evidence="5 9" id="KW-0963">Cytoplasm</keyword>
<dbReference type="GO" id="GO:0000049">
    <property type="term" value="F:tRNA binding"/>
    <property type="evidence" value="ECO:0007669"/>
    <property type="project" value="UniProtKB-UniRule"/>
</dbReference>
<protein>
    <recommendedName>
        <fullName evidence="3 9">Exportin-T</fullName>
    </recommendedName>
    <alternativeName>
        <fullName evidence="9">Exportin(tRNA)</fullName>
    </alternativeName>
    <alternativeName>
        <fullName evidence="9">tRNA exportin</fullName>
    </alternativeName>
</protein>
<evidence type="ECO:0000256" key="2">
    <source>
        <dbReference type="ARBA" id="ARBA00009466"/>
    </source>
</evidence>
<dbReference type="PANTHER" id="PTHR15952">
    <property type="entry name" value="EXPORTIN-T/LOS1"/>
    <property type="match status" value="1"/>
</dbReference>
<dbReference type="OrthoDB" id="26399at2759"/>
<evidence type="ECO:0000256" key="7">
    <source>
        <dbReference type="ARBA" id="ARBA00022884"/>
    </source>
</evidence>
<dbReference type="GO" id="GO:0005643">
    <property type="term" value="C:nuclear pore"/>
    <property type="evidence" value="ECO:0007669"/>
    <property type="project" value="TreeGrafter"/>
</dbReference>
<organism evidence="12 13">
    <name type="scientific">Pyrrhoderma noxium</name>
    <dbReference type="NCBI Taxonomy" id="2282107"/>
    <lineage>
        <taxon>Eukaryota</taxon>
        <taxon>Fungi</taxon>
        <taxon>Dikarya</taxon>
        <taxon>Basidiomycota</taxon>
        <taxon>Agaricomycotina</taxon>
        <taxon>Agaricomycetes</taxon>
        <taxon>Hymenochaetales</taxon>
        <taxon>Hymenochaetaceae</taxon>
        <taxon>Pyrrhoderma</taxon>
    </lineage>
</organism>
<evidence type="ECO:0000256" key="5">
    <source>
        <dbReference type="ARBA" id="ARBA00022490"/>
    </source>
</evidence>
<sequence length="1072" mass="120443">MDDVTVNQIAQAILVASDPLQASVHQEALQFVQNTLSNSSESWRIGLALFVDTNPDGSRKYQSQVRFYGLRILEDFLDSRYTPLPQETFQTLQQSLVDYIQSEYVHGQAEPGASFIRNKFSHTLTLFFLCTYLDQWPTFFSDFFTLIRSPSDSNSTGFNPHVSLLLFHLVLEISDEVADQLLKAARHHSNQRHGRDARVRDAVRERDASKINEAVLTIVSDSIQNLARIRKGEIVGNGDRLEEVIDWGIRTYGSYVGWIDINLTVTPTTIPLLFSLLSDSSLAIRLATANSILKMVGKGLKEPADKLQLFKVLSLGQVLEALEERTRQEQQARGKDTDEGEESYREALGRLLNGLGIELVKLVDDNNASSEVKLEASTMISGLRPVIIRFLADQYDDTTCTIFPLLSSILGTLKKIKRSTPQDISDDVREFLSSTTAALLQKMKWDDEDDYEDIDEDDKHAFESLRKGDLRVHLDSILVIDQDMVVGAVQHLVLNTLRAYESGTPLRWNDVELALYLIFIFGEINKSGGKGRAAFCQAPAVAKELRKGTDYSDYPLTAHGEMLTSLVRSGISSYPNDAVSLMYFETCARYTDFFKVRKEYIIPVLDAMIGPRGIHHPNETIRSRCFYLFYKFIKEDRSDISYELVGTLLNAIRDLLTFDIQLPELDNPAEQDLLTEAVNNPGSFDSQLYLFEIIGLVVSICFKNADETAALMLSFVQPLLDELERNLQAIKSAQDVLQIVTVHHIIMALGNIAKGFPDTPQPIPEGYIPPPIPIFRQMTQAIVVSLGAMNVFKPVRDAARFAFSRIVATTGSSVTDFIPSLMTNLLSHFEPTELVDFMNFIGLLMHKLNTEMADVLNQLVNPLNARISDLLSSAITGTDDKLTHVETKRAYLTFLISIISNKLHGVLISEANKAQFVPLMESIMQFAEDYSDPASQRLSFSFLGRCVNVWGRIVPENVDGSLEQRPEALPGFESFIYDHMAPLAFRVPLSPSFNIKDGQVLVVAYEIANFMQTITKARGEEGFQFWISVFLPSQGCPPETATDFATKLRDLDTKNFRKYFTDFIRALKTDNS</sequence>
<dbReference type="InterPro" id="IPR013598">
    <property type="entry name" value="Exportin-1/Importin-b-like"/>
</dbReference>
<evidence type="ECO:0000259" key="11">
    <source>
        <dbReference type="Pfam" id="PF19282"/>
    </source>
</evidence>
<feature type="domain" description="Exportin-T C-terminal" evidence="11">
    <location>
        <begin position="371"/>
        <end position="1066"/>
    </location>
</feature>
<dbReference type="SUPFAM" id="SSF48371">
    <property type="entry name" value="ARM repeat"/>
    <property type="match status" value="1"/>
</dbReference>
<accession>A0A286U8Y9</accession>
<dbReference type="InterPro" id="IPR011989">
    <property type="entry name" value="ARM-like"/>
</dbReference>
<keyword evidence="13" id="KW-1185">Reference proteome</keyword>
<proteinExistence type="inferred from homology"/>
<dbReference type="STRING" id="2282107.A0A286U8Y9"/>
<reference evidence="12 13" key="1">
    <citation type="journal article" date="2017" name="Mol. Ecol.">
        <title>Comparative and population genomic landscape of Phellinus noxius: A hypervariable fungus causing root rot in trees.</title>
        <authorList>
            <person name="Chung C.L."/>
            <person name="Lee T.J."/>
            <person name="Akiba M."/>
            <person name="Lee H.H."/>
            <person name="Kuo T.H."/>
            <person name="Liu D."/>
            <person name="Ke H.M."/>
            <person name="Yokoi T."/>
            <person name="Roa M.B."/>
            <person name="Lu M.J."/>
            <person name="Chang Y.Y."/>
            <person name="Ann P.J."/>
            <person name="Tsai J.N."/>
            <person name="Chen C.Y."/>
            <person name="Tzean S.S."/>
            <person name="Ota Y."/>
            <person name="Hattori T."/>
            <person name="Sahashi N."/>
            <person name="Liou R.F."/>
            <person name="Kikuchi T."/>
            <person name="Tsai I.J."/>
        </authorList>
    </citation>
    <scope>NUCLEOTIDE SEQUENCE [LARGE SCALE GENOMIC DNA]</scope>
    <source>
        <strain evidence="12 13">FFPRI411160</strain>
    </source>
</reference>
<dbReference type="InterPro" id="IPR040017">
    <property type="entry name" value="XPOT"/>
</dbReference>
<name>A0A286U8Y9_9AGAM</name>
<dbReference type="EMBL" id="NBII01000008">
    <property type="protein sequence ID" value="PAV16052.1"/>
    <property type="molecule type" value="Genomic_DNA"/>
</dbReference>
<dbReference type="GO" id="GO:0016363">
    <property type="term" value="C:nuclear matrix"/>
    <property type="evidence" value="ECO:0007669"/>
    <property type="project" value="TreeGrafter"/>
</dbReference>
<dbReference type="GO" id="GO:0031267">
    <property type="term" value="F:small GTPase binding"/>
    <property type="evidence" value="ECO:0007669"/>
    <property type="project" value="InterPro"/>
</dbReference>
<evidence type="ECO:0000256" key="4">
    <source>
        <dbReference type="ARBA" id="ARBA00022448"/>
    </source>
</evidence>
<dbReference type="Pfam" id="PF19282">
    <property type="entry name" value="Exportin-T"/>
    <property type="match status" value="1"/>
</dbReference>
<dbReference type="InParanoid" id="A0A286U8Y9"/>
<evidence type="ECO:0000259" key="10">
    <source>
        <dbReference type="Pfam" id="PF08389"/>
    </source>
</evidence>
<dbReference type="Proteomes" id="UP000217199">
    <property type="component" value="Unassembled WGS sequence"/>
</dbReference>
<comment type="similarity">
    <text evidence="2 9">Belongs to the exportin family.</text>
</comment>
<evidence type="ECO:0000256" key="3">
    <source>
        <dbReference type="ARBA" id="ARBA00018928"/>
    </source>
</evidence>
<feature type="domain" description="Exportin-1/Importin-beta-like" evidence="10">
    <location>
        <begin position="114"/>
        <end position="287"/>
    </location>
</feature>